<dbReference type="HOGENOM" id="CLU_2798704_0_0_1"/>
<sequence length="68" mass="7396">MAKRNKGSSSKLQSEAPIKLARRDKGSISVTLDSEVLDCPICFKPFTIPVFPLRNRAGGKEVGEDSFA</sequence>
<protein>
    <submittedName>
        <fullName evidence="1">Uncharacterized protein</fullName>
    </submittedName>
</protein>
<reference evidence="1 2" key="1">
    <citation type="journal article" date="2006" name="Science">
        <title>The genome of black cottonwood, Populus trichocarpa (Torr. &amp; Gray).</title>
        <authorList>
            <person name="Tuskan G.A."/>
            <person name="Difazio S."/>
            <person name="Jansson S."/>
            <person name="Bohlmann J."/>
            <person name="Grigoriev I."/>
            <person name="Hellsten U."/>
            <person name="Putnam N."/>
            <person name="Ralph S."/>
            <person name="Rombauts S."/>
            <person name="Salamov A."/>
            <person name="Schein J."/>
            <person name="Sterck L."/>
            <person name="Aerts A."/>
            <person name="Bhalerao R.R."/>
            <person name="Bhalerao R.P."/>
            <person name="Blaudez D."/>
            <person name="Boerjan W."/>
            <person name="Brun A."/>
            <person name="Brunner A."/>
            <person name="Busov V."/>
            <person name="Campbell M."/>
            <person name="Carlson J."/>
            <person name="Chalot M."/>
            <person name="Chapman J."/>
            <person name="Chen G.L."/>
            <person name="Cooper D."/>
            <person name="Coutinho P.M."/>
            <person name="Couturier J."/>
            <person name="Covert S."/>
            <person name="Cronk Q."/>
            <person name="Cunningham R."/>
            <person name="Davis J."/>
            <person name="Degroeve S."/>
            <person name="Dejardin A."/>
            <person name="Depamphilis C."/>
            <person name="Detter J."/>
            <person name="Dirks B."/>
            <person name="Dubchak I."/>
            <person name="Duplessis S."/>
            <person name="Ehlting J."/>
            <person name="Ellis B."/>
            <person name="Gendler K."/>
            <person name="Goodstein D."/>
            <person name="Gribskov M."/>
            <person name="Grimwood J."/>
            <person name="Groover A."/>
            <person name="Gunter L."/>
            <person name="Hamberger B."/>
            <person name="Heinze B."/>
            <person name="Helariutta Y."/>
            <person name="Henrissat B."/>
            <person name="Holligan D."/>
            <person name="Holt R."/>
            <person name="Huang W."/>
            <person name="Islam-Faridi N."/>
            <person name="Jones S."/>
            <person name="Jones-Rhoades M."/>
            <person name="Jorgensen R."/>
            <person name="Joshi C."/>
            <person name="Kangasjarvi J."/>
            <person name="Karlsson J."/>
            <person name="Kelleher C."/>
            <person name="Kirkpatrick R."/>
            <person name="Kirst M."/>
            <person name="Kohler A."/>
            <person name="Kalluri U."/>
            <person name="Larimer F."/>
            <person name="Leebens-Mack J."/>
            <person name="Leple J.C."/>
            <person name="Locascio P."/>
            <person name="Lou Y."/>
            <person name="Lucas S."/>
            <person name="Martin F."/>
            <person name="Montanini B."/>
            <person name="Napoli C."/>
            <person name="Nelson D.R."/>
            <person name="Nelson C."/>
            <person name="Nieminen K."/>
            <person name="Nilsson O."/>
            <person name="Pereda V."/>
            <person name="Peter G."/>
            <person name="Philippe R."/>
            <person name="Pilate G."/>
            <person name="Poliakov A."/>
            <person name="Razumovskaya J."/>
            <person name="Richardson P."/>
            <person name="Rinaldi C."/>
            <person name="Ritland K."/>
            <person name="Rouze P."/>
            <person name="Ryaboy D."/>
            <person name="Schmutz J."/>
            <person name="Schrader J."/>
            <person name="Segerman B."/>
            <person name="Shin H."/>
            <person name="Siddiqui A."/>
            <person name="Sterky F."/>
            <person name="Terry A."/>
            <person name="Tsai C.J."/>
            <person name="Uberbacher E."/>
            <person name="Unneberg P."/>
            <person name="Vahala J."/>
            <person name="Wall K."/>
            <person name="Wessler S."/>
            <person name="Yang G."/>
            <person name="Yin T."/>
            <person name="Douglas C."/>
            <person name="Marra M."/>
            <person name="Sandberg G."/>
            <person name="Van de Peer Y."/>
            <person name="Rokhsar D."/>
        </authorList>
    </citation>
    <scope>NUCLEOTIDE SEQUENCE [LARGE SCALE GENOMIC DNA]</scope>
    <source>
        <strain evidence="2">cv. Nisqually</strain>
    </source>
</reference>
<evidence type="ECO:0000313" key="1">
    <source>
        <dbReference type="EMBL" id="PNT40336.1"/>
    </source>
</evidence>
<gene>
    <name evidence="1" type="ORF">POPTR_004G092000</name>
</gene>
<dbReference type="Proteomes" id="UP000006729">
    <property type="component" value="Chromosome 4"/>
</dbReference>
<name>B9H363_POPTR</name>
<organism evidence="1 2">
    <name type="scientific">Populus trichocarpa</name>
    <name type="common">Western balsam poplar</name>
    <name type="synonym">Populus balsamifera subsp. trichocarpa</name>
    <dbReference type="NCBI Taxonomy" id="3694"/>
    <lineage>
        <taxon>Eukaryota</taxon>
        <taxon>Viridiplantae</taxon>
        <taxon>Streptophyta</taxon>
        <taxon>Embryophyta</taxon>
        <taxon>Tracheophyta</taxon>
        <taxon>Spermatophyta</taxon>
        <taxon>Magnoliopsida</taxon>
        <taxon>eudicotyledons</taxon>
        <taxon>Gunneridae</taxon>
        <taxon>Pentapetalae</taxon>
        <taxon>rosids</taxon>
        <taxon>fabids</taxon>
        <taxon>Malpighiales</taxon>
        <taxon>Salicaceae</taxon>
        <taxon>Saliceae</taxon>
        <taxon>Populus</taxon>
    </lineage>
</organism>
<keyword evidence="2" id="KW-1185">Reference proteome</keyword>
<dbReference type="AlphaFoldDB" id="B9H363"/>
<dbReference type="EMBL" id="CM009293">
    <property type="protein sequence ID" value="PNT40336.1"/>
    <property type="molecule type" value="Genomic_DNA"/>
</dbReference>
<proteinExistence type="predicted"/>
<accession>B9H363</accession>
<dbReference type="InParanoid" id="B9H363"/>
<evidence type="ECO:0000313" key="2">
    <source>
        <dbReference type="Proteomes" id="UP000006729"/>
    </source>
</evidence>